<dbReference type="AlphaFoldDB" id="A0A642V989"/>
<evidence type="ECO:0000313" key="9">
    <source>
        <dbReference type="EMBL" id="KAA8915856.1"/>
    </source>
</evidence>
<evidence type="ECO:0000256" key="2">
    <source>
        <dbReference type="ARBA" id="ARBA00008932"/>
    </source>
</evidence>
<dbReference type="InterPro" id="IPR000535">
    <property type="entry name" value="MSP_dom"/>
</dbReference>
<keyword evidence="3 7" id="KW-0812">Transmembrane</keyword>
<keyword evidence="4 7" id="KW-1133">Transmembrane helix</keyword>
<proteinExistence type="inferred from homology"/>
<sequence>MAYKIKTTAPKLYCVRPNASVIGPGEKVEGKEANPDSKHKDKFLVLSAPVSDPEATANFAELWSDIETNHEDTIVNKKIRVHYDITPEQQQQQQQPTTQEKQQQPPAYEDEGSNGHQTEALGAAAATLGVGAGAAATAQNADFVTPSKQSDREIDEAKQKISAMSEDLKSSSSDNNNEKQAVSSSSEKQSPSSATTQSRPVQPANSGIPIPVVLLVALFSFLIGWKLF</sequence>
<dbReference type="SUPFAM" id="SSF49354">
    <property type="entry name" value="PapD-like"/>
    <property type="match status" value="1"/>
</dbReference>
<feature type="domain" description="MSP" evidence="8">
    <location>
        <begin position="1"/>
        <end position="84"/>
    </location>
</feature>
<evidence type="ECO:0000259" key="8">
    <source>
        <dbReference type="PROSITE" id="PS50202"/>
    </source>
</evidence>
<dbReference type="OrthoDB" id="264603at2759"/>
<comment type="caution">
    <text evidence="9">The sequence shown here is derived from an EMBL/GenBank/DDBJ whole genome shotgun (WGS) entry which is preliminary data.</text>
</comment>
<feature type="region of interest" description="Disordered" evidence="6">
    <location>
        <begin position="142"/>
        <end position="204"/>
    </location>
</feature>
<feature type="compositionally biased region" description="Basic and acidic residues" evidence="6">
    <location>
        <begin position="149"/>
        <end position="159"/>
    </location>
</feature>
<evidence type="ECO:0000256" key="6">
    <source>
        <dbReference type="SAM" id="MobiDB-lite"/>
    </source>
</evidence>
<dbReference type="InterPro" id="IPR008962">
    <property type="entry name" value="PapD-like_sf"/>
</dbReference>
<dbReference type="GO" id="GO:0033149">
    <property type="term" value="F:FFAT motif binding"/>
    <property type="evidence" value="ECO:0007669"/>
    <property type="project" value="TreeGrafter"/>
</dbReference>
<dbReference type="Gene3D" id="2.60.40.10">
    <property type="entry name" value="Immunoglobulins"/>
    <property type="match status" value="1"/>
</dbReference>
<feature type="compositionally biased region" description="Low complexity" evidence="6">
    <location>
        <begin position="178"/>
        <end position="194"/>
    </location>
</feature>
<keyword evidence="10" id="KW-1185">Reference proteome</keyword>
<dbReference type="GO" id="GO:0061817">
    <property type="term" value="P:endoplasmic reticulum-plasma membrane tethering"/>
    <property type="evidence" value="ECO:0007669"/>
    <property type="project" value="TreeGrafter"/>
</dbReference>
<reference evidence="9" key="1">
    <citation type="journal article" date="2019" name="G3 (Bethesda)">
        <title>Genome Assemblies of Two Rare Opportunistic Yeast Pathogens: Diutina rugosa (syn. Candida rugosa) and Trichomonascus ciferrii (syn. Candida ciferrii).</title>
        <authorList>
            <person name="Mixao V."/>
            <person name="Saus E."/>
            <person name="Hansen A.P."/>
            <person name="Lass-Florl C."/>
            <person name="Gabaldon T."/>
        </authorList>
    </citation>
    <scope>NUCLEOTIDE SEQUENCE</scope>
    <source>
        <strain evidence="9">CBS 4856</strain>
    </source>
</reference>
<dbReference type="VEuPathDB" id="FungiDB:TRICI_001981"/>
<dbReference type="GO" id="GO:0090158">
    <property type="term" value="P:endoplasmic reticulum membrane organization"/>
    <property type="evidence" value="ECO:0007669"/>
    <property type="project" value="TreeGrafter"/>
</dbReference>
<evidence type="ECO:0000256" key="5">
    <source>
        <dbReference type="ARBA" id="ARBA00023136"/>
    </source>
</evidence>
<dbReference type="GO" id="GO:0005886">
    <property type="term" value="C:plasma membrane"/>
    <property type="evidence" value="ECO:0007669"/>
    <property type="project" value="TreeGrafter"/>
</dbReference>
<protein>
    <recommendedName>
        <fullName evidence="8">MSP domain-containing protein</fullName>
    </recommendedName>
</protein>
<accession>A0A642V989</accession>
<evidence type="ECO:0000256" key="7">
    <source>
        <dbReference type="SAM" id="Phobius"/>
    </source>
</evidence>
<comment type="similarity">
    <text evidence="2">Belongs to the VAMP-associated protein (VAP) (TC 9.B.17) family.</text>
</comment>
<evidence type="ECO:0000256" key="1">
    <source>
        <dbReference type="ARBA" id="ARBA00004211"/>
    </source>
</evidence>
<name>A0A642V989_9ASCO</name>
<feature type="compositionally biased region" description="Polar residues" evidence="6">
    <location>
        <begin position="195"/>
        <end position="204"/>
    </location>
</feature>
<feature type="transmembrane region" description="Helical" evidence="7">
    <location>
        <begin position="208"/>
        <end position="225"/>
    </location>
</feature>
<feature type="compositionally biased region" description="Basic and acidic residues" evidence="6">
    <location>
        <begin position="26"/>
        <end position="40"/>
    </location>
</feature>
<evidence type="ECO:0000256" key="4">
    <source>
        <dbReference type="ARBA" id="ARBA00022989"/>
    </source>
</evidence>
<dbReference type="InterPro" id="IPR013783">
    <property type="entry name" value="Ig-like_fold"/>
</dbReference>
<dbReference type="EMBL" id="SWFS01000134">
    <property type="protein sequence ID" value="KAA8915856.1"/>
    <property type="molecule type" value="Genomic_DNA"/>
</dbReference>
<dbReference type="PANTHER" id="PTHR10809">
    <property type="entry name" value="VESICLE-ASSOCIATED MEMBRANE PROTEIN-ASSOCIATED PROTEIN"/>
    <property type="match status" value="1"/>
</dbReference>
<keyword evidence="5 7" id="KW-0472">Membrane</keyword>
<evidence type="ECO:0000313" key="10">
    <source>
        <dbReference type="Proteomes" id="UP000761534"/>
    </source>
</evidence>
<organism evidence="9 10">
    <name type="scientific">Trichomonascus ciferrii</name>
    <dbReference type="NCBI Taxonomy" id="44093"/>
    <lineage>
        <taxon>Eukaryota</taxon>
        <taxon>Fungi</taxon>
        <taxon>Dikarya</taxon>
        <taxon>Ascomycota</taxon>
        <taxon>Saccharomycotina</taxon>
        <taxon>Dipodascomycetes</taxon>
        <taxon>Dipodascales</taxon>
        <taxon>Trichomonascaceae</taxon>
        <taxon>Trichomonascus</taxon>
        <taxon>Trichomonascus ciferrii complex</taxon>
    </lineage>
</organism>
<dbReference type="Pfam" id="PF00635">
    <property type="entry name" value="Motile_Sperm"/>
    <property type="match status" value="1"/>
</dbReference>
<dbReference type="PROSITE" id="PS50202">
    <property type="entry name" value="MSP"/>
    <property type="match status" value="1"/>
</dbReference>
<gene>
    <name evidence="9" type="ORF">TRICI_001981</name>
</gene>
<dbReference type="GO" id="GO:0005789">
    <property type="term" value="C:endoplasmic reticulum membrane"/>
    <property type="evidence" value="ECO:0007669"/>
    <property type="project" value="InterPro"/>
</dbReference>
<dbReference type="Proteomes" id="UP000761534">
    <property type="component" value="Unassembled WGS sequence"/>
</dbReference>
<feature type="region of interest" description="Disordered" evidence="6">
    <location>
        <begin position="21"/>
        <end position="40"/>
    </location>
</feature>
<dbReference type="PANTHER" id="PTHR10809:SF6">
    <property type="entry name" value="AT11025P-RELATED"/>
    <property type="match status" value="1"/>
</dbReference>
<comment type="subcellular location">
    <subcellularLocation>
        <location evidence="1">Membrane</location>
        <topology evidence="1">Single-pass type IV membrane protein</topology>
    </subcellularLocation>
</comment>
<dbReference type="InterPro" id="IPR016763">
    <property type="entry name" value="VAP"/>
</dbReference>
<dbReference type="PIRSF" id="PIRSF019693">
    <property type="entry name" value="VAMP-associated"/>
    <property type="match status" value="1"/>
</dbReference>
<evidence type="ECO:0000256" key="3">
    <source>
        <dbReference type="ARBA" id="ARBA00022692"/>
    </source>
</evidence>
<feature type="compositionally biased region" description="Low complexity" evidence="6">
    <location>
        <begin position="87"/>
        <end position="106"/>
    </location>
</feature>
<feature type="region of interest" description="Disordered" evidence="6">
    <location>
        <begin position="87"/>
        <end position="115"/>
    </location>
</feature>